<evidence type="ECO:0000256" key="2">
    <source>
        <dbReference type="ARBA" id="ARBA00022729"/>
    </source>
</evidence>
<feature type="compositionally biased region" description="Basic and acidic residues" evidence="4">
    <location>
        <begin position="571"/>
        <end position="580"/>
    </location>
</feature>
<dbReference type="PROSITE" id="PS51257">
    <property type="entry name" value="PROKAR_LIPOPROTEIN"/>
    <property type="match status" value="1"/>
</dbReference>
<proteinExistence type="predicted"/>
<comment type="subcellular location">
    <subcellularLocation>
        <location evidence="1">Membrane</location>
    </subcellularLocation>
</comment>
<organism evidence="6">
    <name type="scientific">hydrothermal vent metagenome</name>
    <dbReference type="NCBI Taxonomy" id="652676"/>
    <lineage>
        <taxon>unclassified sequences</taxon>
        <taxon>metagenomes</taxon>
        <taxon>ecological metagenomes</taxon>
    </lineage>
</organism>
<dbReference type="PANTHER" id="PTHR30332">
    <property type="entry name" value="PROBABLE GENERAL SECRETION PATHWAY PROTEIN D"/>
    <property type="match status" value="1"/>
</dbReference>
<feature type="region of interest" description="Disordered" evidence="4">
    <location>
        <begin position="566"/>
        <end position="587"/>
    </location>
</feature>
<feature type="region of interest" description="Disordered" evidence="4">
    <location>
        <begin position="175"/>
        <end position="215"/>
    </location>
</feature>
<feature type="compositionally biased region" description="Low complexity" evidence="4">
    <location>
        <begin position="204"/>
        <end position="213"/>
    </location>
</feature>
<evidence type="ECO:0000256" key="4">
    <source>
        <dbReference type="SAM" id="MobiDB-lite"/>
    </source>
</evidence>
<accession>A0A3B0YJB4</accession>
<dbReference type="Gene3D" id="3.55.50.30">
    <property type="match status" value="1"/>
</dbReference>
<evidence type="ECO:0000256" key="1">
    <source>
        <dbReference type="ARBA" id="ARBA00004370"/>
    </source>
</evidence>
<dbReference type="PROSITE" id="PS00875">
    <property type="entry name" value="T2SP_D"/>
    <property type="match status" value="1"/>
</dbReference>
<dbReference type="PRINTS" id="PR00811">
    <property type="entry name" value="BCTERIALGSPD"/>
</dbReference>
<dbReference type="InterPro" id="IPR050810">
    <property type="entry name" value="Bact_Secretion_Sys_Channel"/>
</dbReference>
<evidence type="ECO:0000313" key="6">
    <source>
        <dbReference type="EMBL" id="VAW68964.1"/>
    </source>
</evidence>
<dbReference type="InterPro" id="IPR004846">
    <property type="entry name" value="T2SS/T3SS_dom"/>
</dbReference>
<gene>
    <name evidence="6" type="ORF">MNBD_GAMMA09-1933</name>
</gene>
<keyword evidence="3" id="KW-0472">Membrane</keyword>
<name>A0A3B0YJB4_9ZZZZ</name>
<dbReference type="InterPro" id="IPR004845">
    <property type="entry name" value="T2SS_GspD_CS"/>
</dbReference>
<dbReference type="EMBL" id="UOFI01000140">
    <property type="protein sequence ID" value="VAW68964.1"/>
    <property type="molecule type" value="Genomic_DNA"/>
</dbReference>
<evidence type="ECO:0000256" key="3">
    <source>
        <dbReference type="ARBA" id="ARBA00023136"/>
    </source>
</evidence>
<evidence type="ECO:0000259" key="5">
    <source>
        <dbReference type="Pfam" id="PF00263"/>
    </source>
</evidence>
<keyword evidence="2" id="KW-0732">Signal</keyword>
<protein>
    <submittedName>
        <fullName evidence="6">Type II secretion pathway protein D homolog</fullName>
    </submittedName>
</protein>
<dbReference type="InterPro" id="IPR013358">
    <property type="entry name" value="Pilus_biogenesis_MshL"/>
</dbReference>
<dbReference type="NCBIfam" id="TIGR02519">
    <property type="entry name" value="pilus_MshL"/>
    <property type="match status" value="1"/>
</dbReference>
<dbReference type="Pfam" id="PF00263">
    <property type="entry name" value="Secretin"/>
    <property type="match status" value="1"/>
</dbReference>
<feature type="region of interest" description="Disordered" evidence="4">
    <location>
        <begin position="238"/>
        <end position="267"/>
    </location>
</feature>
<dbReference type="InterPro" id="IPR001775">
    <property type="entry name" value="GspD/PilQ"/>
</dbReference>
<reference evidence="6" key="1">
    <citation type="submission" date="2018-06" db="EMBL/GenBank/DDBJ databases">
        <authorList>
            <person name="Zhirakovskaya E."/>
        </authorList>
    </citation>
    <scope>NUCLEOTIDE SEQUENCE</scope>
</reference>
<feature type="compositionally biased region" description="Gly residues" evidence="4">
    <location>
        <begin position="189"/>
        <end position="203"/>
    </location>
</feature>
<dbReference type="GO" id="GO:0015627">
    <property type="term" value="C:type II protein secretion system complex"/>
    <property type="evidence" value="ECO:0007669"/>
    <property type="project" value="TreeGrafter"/>
</dbReference>
<feature type="compositionally biased region" description="Low complexity" evidence="4">
    <location>
        <begin position="246"/>
        <end position="263"/>
    </location>
</feature>
<dbReference type="PANTHER" id="PTHR30332:SF24">
    <property type="entry name" value="SECRETIN GSPD-RELATED"/>
    <property type="match status" value="1"/>
</dbReference>
<feature type="domain" description="Type II/III secretion system secretin-like" evidence="5">
    <location>
        <begin position="372"/>
        <end position="550"/>
    </location>
</feature>
<sequence length="587" mass="63953">MKFLFIKLQVFSLHTLRTYLYIIAASSLLVSCGPTRPPEPSEGHISQVDTIQTDIPETVKQTTLLPTPVNRPPLETYTVVVSGVSAKDLLFSMARDAQINLDIHDDINGTVTLNAIDQTLEQILERISQQVNLRYSIDKNSIRIRADKPYLSSYKVDYVNISRVSKGVIRVATNIGSTGQGNIGNTRSGSGGGSSGGSGGGSSGSNKNENNSSLTEVTLESNNEFWKSLTHNIIEILSDSDESTTDQETSSDSSSSGSSSSSDNNKNVIVNREAGIIMVRATYKQHRQLQAFIDQVLTNSKRQVMIEATIAEIKLSDRYQAGVDWSVIAKDASSGVNILTDLTGANLAQAPFSALSLTDSIGGNQVTMTLRALEQFGDVQVLSSPKIMAINNQPAILKVVDNIVYFEMDVDTSISDRQTLTTFETQIKTVPVGFVMSVTPYINENEVVTLNIRPTISRVIDSVQDPNPAFKDAGVISAVPVIQVREIESILSINSGDTAVIGGLMQDTVNDRTQGVPFLSSIPFLGALFRYEDDLREKSELIIFIRPLVIHHASLTGDLSEYQKFLPKPLKGPEKPEYSNRKPSSSN</sequence>
<dbReference type="GO" id="GO:0009306">
    <property type="term" value="P:protein secretion"/>
    <property type="evidence" value="ECO:0007669"/>
    <property type="project" value="InterPro"/>
</dbReference>
<dbReference type="AlphaFoldDB" id="A0A3B0YJB4"/>